<protein>
    <submittedName>
        <fullName evidence="2">NAD-dependent epimerase/dehydratase family protein</fullName>
    </submittedName>
</protein>
<dbReference type="PANTHER" id="PTHR48079:SF6">
    <property type="entry name" value="NAD(P)-BINDING DOMAIN-CONTAINING PROTEIN-RELATED"/>
    <property type="match status" value="1"/>
</dbReference>
<reference evidence="2 3" key="1">
    <citation type="submission" date="2020-10" db="EMBL/GenBank/DDBJ databases">
        <title>Phylogeny of dyella-like bacteria.</title>
        <authorList>
            <person name="Fu J."/>
        </authorList>
    </citation>
    <scope>NUCLEOTIDE SEQUENCE [LARGE SCALE GENOMIC DNA]</scope>
    <source>
        <strain evidence="2 3">THG-B117</strain>
    </source>
</reference>
<dbReference type="RefSeq" id="WP_204634993.1">
    <property type="nucleotide sequence ID" value="NZ_CP183983.1"/>
</dbReference>
<proteinExistence type="predicted"/>
<dbReference type="Pfam" id="PF01370">
    <property type="entry name" value="Epimerase"/>
    <property type="match status" value="1"/>
</dbReference>
<name>A0ABS2JNX0_9GAMM</name>
<evidence type="ECO:0000259" key="1">
    <source>
        <dbReference type="Pfam" id="PF01370"/>
    </source>
</evidence>
<dbReference type="PANTHER" id="PTHR48079">
    <property type="entry name" value="PROTEIN YEEZ"/>
    <property type="match status" value="1"/>
</dbReference>
<dbReference type="EMBL" id="JADIKC010000003">
    <property type="protein sequence ID" value="MBM7120515.1"/>
    <property type="molecule type" value="Genomic_DNA"/>
</dbReference>
<dbReference type="SUPFAM" id="SSF51735">
    <property type="entry name" value="NAD(P)-binding Rossmann-fold domains"/>
    <property type="match status" value="1"/>
</dbReference>
<dbReference type="InterPro" id="IPR001509">
    <property type="entry name" value="Epimerase_deHydtase"/>
</dbReference>
<evidence type="ECO:0000313" key="2">
    <source>
        <dbReference type="EMBL" id="MBM7120515.1"/>
    </source>
</evidence>
<comment type="caution">
    <text evidence="2">The sequence shown here is derived from an EMBL/GenBank/DDBJ whole genome shotgun (WGS) entry which is preliminary data.</text>
</comment>
<feature type="domain" description="NAD-dependent epimerase/dehydratase" evidence="1">
    <location>
        <begin position="5"/>
        <end position="199"/>
    </location>
</feature>
<dbReference type="Proteomes" id="UP001430065">
    <property type="component" value="Unassembled WGS sequence"/>
</dbReference>
<accession>A0ABS2JNX0</accession>
<keyword evidence="3" id="KW-1185">Reference proteome</keyword>
<gene>
    <name evidence="2" type="ORF">ISP20_05000</name>
</gene>
<organism evidence="2 3">
    <name type="scientific">Dyella kyungheensis</name>
    <dbReference type="NCBI Taxonomy" id="1242174"/>
    <lineage>
        <taxon>Bacteria</taxon>
        <taxon>Pseudomonadati</taxon>
        <taxon>Pseudomonadota</taxon>
        <taxon>Gammaproteobacteria</taxon>
        <taxon>Lysobacterales</taxon>
        <taxon>Rhodanobacteraceae</taxon>
        <taxon>Dyella</taxon>
    </lineage>
</organism>
<evidence type="ECO:0000313" key="3">
    <source>
        <dbReference type="Proteomes" id="UP001430065"/>
    </source>
</evidence>
<dbReference type="InterPro" id="IPR036291">
    <property type="entry name" value="NAD(P)-bd_dom_sf"/>
</dbReference>
<dbReference type="InterPro" id="IPR051783">
    <property type="entry name" value="NAD(P)-dependent_oxidoreduct"/>
</dbReference>
<sequence>MSARVLIAGAGDVGLRVARLLRMRGEEVWALRRGVVADEGGIHGIQGDLTQPESLRALPDHITHLVYLPTPDARDEALYRAVFVDGLRHLLDAVGSPGLQRLLFVSSSAVYGEHGDTWVDEQTPPAPPGFNGRVLLEAERHASESTPSVVLRLAGLYGPGRMQLIERLRSGAVRVPRKQAHWANRIHVDDAAAAIVHLLFLPEPSPLYLGVDNTPLPLDVLYDDLARRVHAPLPADGEAPAGVGSKRLSNARLRASGFVPQWPDAREGYAALLDDGA</sequence>
<dbReference type="Gene3D" id="3.40.50.720">
    <property type="entry name" value="NAD(P)-binding Rossmann-like Domain"/>
    <property type="match status" value="1"/>
</dbReference>